<evidence type="ECO:0000313" key="1">
    <source>
        <dbReference type="EMBL" id="CAG8763706.1"/>
    </source>
</evidence>
<gene>
    <name evidence="1" type="ORF">DERYTH_LOCUS18058</name>
</gene>
<dbReference type="AlphaFoldDB" id="A0A9N9J5S5"/>
<organism evidence="1 2">
    <name type="scientific">Dentiscutata erythropus</name>
    <dbReference type="NCBI Taxonomy" id="1348616"/>
    <lineage>
        <taxon>Eukaryota</taxon>
        <taxon>Fungi</taxon>
        <taxon>Fungi incertae sedis</taxon>
        <taxon>Mucoromycota</taxon>
        <taxon>Glomeromycotina</taxon>
        <taxon>Glomeromycetes</taxon>
        <taxon>Diversisporales</taxon>
        <taxon>Gigasporaceae</taxon>
        <taxon>Dentiscutata</taxon>
    </lineage>
</organism>
<dbReference type="EMBL" id="CAJVPY010017784">
    <property type="protein sequence ID" value="CAG8763706.1"/>
    <property type="molecule type" value="Genomic_DNA"/>
</dbReference>
<feature type="non-terminal residue" evidence="1">
    <location>
        <position position="1"/>
    </location>
</feature>
<dbReference type="Proteomes" id="UP000789405">
    <property type="component" value="Unassembled WGS sequence"/>
</dbReference>
<proteinExistence type="predicted"/>
<name>A0A9N9J5S5_9GLOM</name>
<evidence type="ECO:0000313" key="2">
    <source>
        <dbReference type="Proteomes" id="UP000789405"/>
    </source>
</evidence>
<keyword evidence="2" id="KW-1185">Reference proteome</keyword>
<sequence length="52" mass="5551">SAQGTKLISCKMSMPTVKALVNVKNLPIATLINDNTMSNKTSLTKAPLGYNK</sequence>
<accession>A0A9N9J5S5</accession>
<reference evidence="1" key="1">
    <citation type="submission" date="2021-06" db="EMBL/GenBank/DDBJ databases">
        <authorList>
            <person name="Kallberg Y."/>
            <person name="Tangrot J."/>
            <person name="Rosling A."/>
        </authorList>
    </citation>
    <scope>NUCLEOTIDE SEQUENCE</scope>
    <source>
        <strain evidence="1">MA453B</strain>
    </source>
</reference>
<protein>
    <submittedName>
        <fullName evidence="1">2791_t:CDS:1</fullName>
    </submittedName>
</protein>
<comment type="caution">
    <text evidence="1">The sequence shown here is derived from an EMBL/GenBank/DDBJ whole genome shotgun (WGS) entry which is preliminary data.</text>
</comment>